<evidence type="ECO:0000313" key="1">
    <source>
        <dbReference type="EMBL" id="CCG01313.1"/>
    </source>
</evidence>
<dbReference type="EMBL" id="FO117623">
    <property type="protein sequence ID" value="CCG01313.1"/>
    <property type="molecule type" value="Genomic_DNA"/>
</dbReference>
<dbReference type="KEGG" id="bsd:BLASA_0336"/>
<sequence length="266" mass="29538">MPCPSCGATDTRTQILTGYWRCDAVVPAAQPVAVGAETTPAAEPAESTRCGTVYIQTRSDDAGPTMCRCGEPAVGECSECTRMVCADHSGLWQGWRVCDRDLANARLRARNAAAAEERQAREAAAAAEAERLRQRTTLLELADEDAVWNLYVRSEPRTEQEIRSAVHVLRRLTAAEFTDACLYLLPYAGAPQRQRNGLGRLSGWLFTGPDFHGRSWFLTRKGEWHRSGSAGTDQGHRWKKVRFDDVDKRAVIDEMAWQQSVGNRLV</sequence>
<keyword evidence="2" id="KW-1185">Reference proteome</keyword>
<accession>H6RM71</accession>
<protein>
    <submittedName>
        <fullName evidence="1">Uncharacterized protein</fullName>
    </submittedName>
</protein>
<reference evidence="1 2" key="1">
    <citation type="journal article" date="2012" name="J. Bacteriol.">
        <title>Genome Sequence of Blastococcus saxobsidens DD2, a Stone-Inhabiting Bacterium.</title>
        <authorList>
            <person name="Chouaia B."/>
            <person name="Crotti E."/>
            <person name="Brusetti L."/>
            <person name="Daffonchio D."/>
            <person name="Essoussi I."/>
            <person name="Nouioui I."/>
            <person name="Sbissi I."/>
            <person name="Ghodhbane-Gtari F."/>
            <person name="Gtari M."/>
            <person name="Vacherie B."/>
            <person name="Barbe V."/>
            <person name="Medigue C."/>
            <person name="Gury J."/>
            <person name="Pujic P."/>
            <person name="Normand P."/>
        </authorList>
    </citation>
    <scope>NUCLEOTIDE SEQUENCE [LARGE SCALE GENOMIC DNA]</scope>
    <source>
        <strain evidence="1 2">DD2</strain>
    </source>
</reference>
<dbReference type="AlphaFoldDB" id="H6RM71"/>
<dbReference type="RefSeq" id="WP_014374230.1">
    <property type="nucleotide sequence ID" value="NC_016943.1"/>
</dbReference>
<gene>
    <name evidence="1" type="ordered locus">BLASA_0336</name>
</gene>
<proteinExistence type="predicted"/>
<dbReference type="HOGENOM" id="CLU_1044547_0_0_11"/>
<reference evidence="2" key="2">
    <citation type="submission" date="2012-02" db="EMBL/GenBank/DDBJ databases">
        <title>Complete genome sequence of Blastococcus saxobsidens strain DD2.</title>
        <authorList>
            <person name="Genoscope."/>
        </authorList>
    </citation>
    <scope>NUCLEOTIDE SEQUENCE [LARGE SCALE GENOMIC DNA]</scope>
    <source>
        <strain evidence="2">DD2</strain>
    </source>
</reference>
<name>H6RM71_BLASD</name>
<organism evidence="1 2">
    <name type="scientific">Blastococcus saxobsidens (strain DD2)</name>
    <dbReference type="NCBI Taxonomy" id="1146883"/>
    <lineage>
        <taxon>Bacteria</taxon>
        <taxon>Bacillati</taxon>
        <taxon>Actinomycetota</taxon>
        <taxon>Actinomycetes</taxon>
        <taxon>Geodermatophilales</taxon>
        <taxon>Geodermatophilaceae</taxon>
        <taxon>Blastococcus</taxon>
    </lineage>
</organism>
<evidence type="ECO:0000313" key="2">
    <source>
        <dbReference type="Proteomes" id="UP000007517"/>
    </source>
</evidence>
<dbReference type="Proteomes" id="UP000007517">
    <property type="component" value="Chromosome"/>
</dbReference>